<dbReference type="InterPro" id="IPR007711">
    <property type="entry name" value="HigB-1"/>
</dbReference>
<dbReference type="SUPFAM" id="SSF143011">
    <property type="entry name" value="RelE-like"/>
    <property type="match status" value="1"/>
</dbReference>
<reference evidence="1 2" key="1">
    <citation type="journal article" date="2015" name="Nature">
        <title>rRNA introns, odd ribosomes, and small enigmatic genomes across a large radiation of phyla.</title>
        <authorList>
            <person name="Brown C.T."/>
            <person name="Hug L.A."/>
            <person name="Thomas B.C."/>
            <person name="Sharon I."/>
            <person name="Castelle C.J."/>
            <person name="Singh A."/>
            <person name="Wilkins M.J."/>
            <person name="Williams K.H."/>
            <person name="Banfield J.F."/>
        </authorList>
    </citation>
    <scope>NUCLEOTIDE SEQUENCE [LARGE SCALE GENOMIC DNA]</scope>
</reference>
<evidence type="ECO:0000313" key="1">
    <source>
        <dbReference type="EMBL" id="KKW36054.1"/>
    </source>
</evidence>
<dbReference type="AlphaFoldDB" id="A0A0G2AT96"/>
<sequence>MKVLYAPSFVRKYKNLPHSLQLEIREKIALFQHKENHQTLHVHKLRGKLKDQYSFRVNYKFRVVFIYTPEMPKTAILMAIGDHDVYNR</sequence>
<accession>A0A0G2AT96</accession>
<protein>
    <submittedName>
        <fullName evidence="1">Plasmid stabilization system</fullName>
    </submittedName>
</protein>
<dbReference type="EMBL" id="LCRN01000031">
    <property type="protein sequence ID" value="KKW36054.1"/>
    <property type="molecule type" value="Genomic_DNA"/>
</dbReference>
<gene>
    <name evidence="1" type="ORF">UY82_C0031G0006</name>
</gene>
<organism evidence="1 2">
    <name type="scientific">Candidatus Uhrbacteria bacterium GW2011_GWC2_53_7</name>
    <dbReference type="NCBI Taxonomy" id="1618986"/>
    <lineage>
        <taxon>Bacteria</taxon>
        <taxon>Candidatus Uhriibacteriota</taxon>
    </lineage>
</organism>
<dbReference type="Proteomes" id="UP000033865">
    <property type="component" value="Unassembled WGS sequence"/>
</dbReference>
<evidence type="ECO:0000313" key="2">
    <source>
        <dbReference type="Proteomes" id="UP000033865"/>
    </source>
</evidence>
<dbReference type="Gene3D" id="3.30.2310.20">
    <property type="entry name" value="RelE-like"/>
    <property type="match status" value="1"/>
</dbReference>
<name>A0A0G2AT96_9BACT</name>
<comment type="caution">
    <text evidence="1">The sequence shown here is derived from an EMBL/GenBank/DDBJ whole genome shotgun (WGS) entry which is preliminary data.</text>
</comment>
<dbReference type="InterPro" id="IPR035093">
    <property type="entry name" value="RelE/ParE_toxin_dom_sf"/>
</dbReference>
<dbReference type="Pfam" id="PF05015">
    <property type="entry name" value="HigB-like_toxin"/>
    <property type="match status" value="1"/>
</dbReference>
<proteinExistence type="predicted"/>